<comment type="caution">
    <text evidence="2">The sequence shown here is derived from an EMBL/GenBank/DDBJ whole genome shotgun (WGS) entry which is preliminary data.</text>
</comment>
<evidence type="ECO:0000313" key="2">
    <source>
        <dbReference type="EMBL" id="KAF2099215.1"/>
    </source>
</evidence>
<keyword evidence="3" id="KW-1185">Reference proteome</keyword>
<evidence type="ECO:0000259" key="1">
    <source>
        <dbReference type="Pfam" id="PF18126"/>
    </source>
</evidence>
<dbReference type="PANTHER" id="PTHR28041">
    <property type="entry name" value="54S RIBOSOMAL PROTEIN L25, MITOCHONDRIAL"/>
    <property type="match status" value="1"/>
</dbReference>
<gene>
    <name evidence="2" type="ORF">NA57DRAFT_76444</name>
</gene>
<protein>
    <recommendedName>
        <fullName evidence="1">Large ribosomal subunit protein mL59 domain-containing protein</fullName>
    </recommendedName>
</protein>
<name>A0A9P4ICU7_9PEZI</name>
<dbReference type="OrthoDB" id="18529at2759"/>
<organism evidence="2 3">
    <name type="scientific">Rhizodiscina lignyota</name>
    <dbReference type="NCBI Taxonomy" id="1504668"/>
    <lineage>
        <taxon>Eukaryota</taxon>
        <taxon>Fungi</taxon>
        <taxon>Dikarya</taxon>
        <taxon>Ascomycota</taxon>
        <taxon>Pezizomycotina</taxon>
        <taxon>Dothideomycetes</taxon>
        <taxon>Pleosporomycetidae</taxon>
        <taxon>Aulographales</taxon>
        <taxon>Rhizodiscinaceae</taxon>
        <taxon>Rhizodiscina</taxon>
    </lineage>
</organism>
<evidence type="ECO:0000313" key="3">
    <source>
        <dbReference type="Proteomes" id="UP000799772"/>
    </source>
</evidence>
<dbReference type="InterPro" id="IPR037507">
    <property type="entry name" value="Ribosomal_mL59"/>
</dbReference>
<dbReference type="Pfam" id="PF18126">
    <property type="entry name" value="Mitoc_mL59"/>
    <property type="match status" value="1"/>
</dbReference>
<dbReference type="Proteomes" id="UP000799772">
    <property type="component" value="Unassembled WGS sequence"/>
</dbReference>
<proteinExistence type="predicted"/>
<dbReference type="EMBL" id="ML978126">
    <property type="protein sequence ID" value="KAF2099215.1"/>
    <property type="molecule type" value="Genomic_DNA"/>
</dbReference>
<dbReference type="AlphaFoldDB" id="A0A9P4ICU7"/>
<dbReference type="GO" id="GO:0003735">
    <property type="term" value="F:structural constituent of ribosome"/>
    <property type="evidence" value="ECO:0007669"/>
    <property type="project" value="InterPro"/>
</dbReference>
<feature type="domain" description="Large ribosomal subunit protein mL59" evidence="1">
    <location>
        <begin position="20"/>
        <end position="201"/>
    </location>
</feature>
<dbReference type="InterPro" id="IPR040922">
    <property type="entry name" value="Ribosomal_mL59_dom"/>
</dbReference>
<dbReference type="GO" id="GO:0005762">
    <property type="term" value="C:mitochondrial large ribosomal subunit"/>
    <property type="evidence" value="ECO:0007669"/>
    <property type="project" value="InterPro"/>
</dbReference>
<dbReference type="PANTHER" id="PTHR28041:SF1">
    <property type="entry name" value="LARGE RIBOSOMAL SUBUNIT PROTEIN ML59"/>
    <property type="match status" value="1"/>
</dbReference>
<sequence>MSVNRVLNAEHISLANSLPPRLLRFFQKYPPSVYQGRQYPPANSRLNRLPHTATAVPVVSTTSSVDVNERIAEAAAPPAATDSSTATLTSSREEDDYPFNPFLPVKNHITGCWRSPVFSLRRQADICKLAAHHGVEDWLPYSKKLSWVKEQKRVEGGLRVRGTGVGQKVKGHAWERQMRQKLEKRRQAMLDMPRLIREWKEKGHGRGWKKWPSGKAT</sequence>
<reference evidence="2" key="1">
    <citation type="journal article" date="2020" name="Stud. Mycol.">
        <title>101 Dothideomycetes genomes: a test case for predicting lifestyles and emergence of pathogens.</title>
        <authorList>
            <person name="Haridas S."/>
            <person name="Albert R."/>
            <person name="Binder M."/>
            <person name="Bloem J."/>
            <person name="Labutti K."/>
            <person name="Salamov A."/>
            <person name="Andreopoulos B."/>
            <person name="Baker S."/>
            <person name="Barry K."/>
            <person name="Bills G."/>
            <person name="Bluhm B."/>
            <person name="Cannon C."/>
            <person name="Castanera R."/>
            <person name="Culley D."/>
            <person name="Daum C."/>
            <person name="Ezra D."/>
            <person name="Gonzalez J."/>
            <person name="Henrissat B."/>
            <person name="Kuo A."/>
            <person name="Liang C."/>
            <person name="Lipzen A."/>
            <person name="Lutzoni F."/>
            <person name="Magnuson J."/>
            <person name="Mondo S."/>
            <person name="Nolan M."/>
            <person name="Ohm R."/>
            <person name="Pangilinan J."/>
            <person name="Park H.-J."/>
            <person name="Ramirez L."/>
            <person name="Alfaro M."/>
            <person name="Sun H."/>
            <person name="Tritt A."/>
            <person name="Yoshinaga Y."/>
            <person name="Zwiers L.-H."/>
            <person name="Turgeon B."/>
            <person name="Goodwin S."/>
            <person name="Spatafora J."/>
            <person name="Crous P."/>
            <person name="Grigoriev I."/>
        </authorList>
    </citation>
    <scope>NUCLEOTIDE SEQUENCE</scope>
    <source>
        <strain evidence="2">CBS 133067</strain>
    </source>
</reference>
<accession>A0A9P4ICU7</accession>